<comment type="caution">
    <text evidence="3">The sequence shown here is derived from an EMBL/GenBank/DDBJ whole genome shotgun (WGS) entry which is preliminary data.</text>
</comment>
<feature type="compositionally biased region" description="Acidic residues" evidence="1">
    <location>
        <begin position="1"/>
        <end position="12"/>
    </location>
</feature>
<dbReference type="Pfam" id="PF22740">
    <property type="entry name" value="PapZ_C"/>
    <property type="match status" value="1"/>
</dbReference>
<dbReference type="GO" id="GO:0005524">
    <property type="term" value="F:ATP binding"/>
    <property type="evidence" value="ECO:0007669"/>
    <property type="project" value="InterPro"/>
</dbReference>
<evidence type="ECO:0000256" key="1">
    <source>
        <dbReference type="SAM" id="MobiDB-lite"/>
    </source>
</evidence>
<accession>A0A409Y5S2</accession>
<keyword evidence="4" id="KW-1185">Reference proteome</keyword>
<organism evidence="3 4">
    <name type="scientific">Panaeolus cyanescens</name>
    <dbReference type="NCBI Taxonomy" id="181874"/>
    <lineage>
        <taxon>Eukaryota</taxon>
        <taxon>Fungi</taxon>
        <taxon>Dikarya</taxon>
        <taxon>Basidiomycota</taxon>
        <taxon>Agaricomycotina</taxon>
        <taxon>Agaricomycetes</taxon>
        <taxon>Agaricomycetidae</taxon>
        <taxon>Agaricales</taxon>
        <taxon>Agaricineae</taxon>
        <taxon>Galeropsidaceae</taxon>
        <taxon>Panaeolus</taxon>
    </lineage>
</organism>
<feature type="domain" description="RapZ C-terminal" evidence="2">
    <location>
        <begin position="31"/>
        <end position="148"/>
    </location>
</feature>
<dbReference type="AlphaFoldDB" id="A0A409Y5S2"/>
<dbReference type="PANTHER" id="PTHR30448:SF0">
    <property type="entry name" value="RNASE ADAPTER PROTEIN RAPZ"/>
    <property type="match status" value="1"/>
</dbReference>
<feature type="region of interest" description="Disordered" evidence="1">
    <location>
        <begin position="1"/>
        <end position="23"/>
    </location>
</feature>
<reference evidence="3 4" key="1">
    <citation type="journal article" date="2018" name="Evol. Lett.">
        <title>Horizontal gene cluster transfer increased hallucinogenic mushroom diversity.</title>
        <authorList>
            <person name="Reynolds H.T."/>
            <person name="Vijayakumar V."/>
            <person name="Gluck-Thaler E."/>
            <person name="Korotkin H.B."/>
            <person name="Matheny P.B."/>
            <person name="Slot J.C."/>
        </authorList>
    </citation>
    <scope>NUCLEOTIDE SEQUENCE [LARGE SCALE GENOMIC DNA]</scope>
    <source>
        <strain evidence="3 4">2629</strain>
    </source>
</reference>
<dbReference type="Proteomes" id="UP000284842">
    <property type="component" value="Unassembled WGS sequence"/>
</dbReference>
<sequence>MFDNNEMIDSDNDLPKNNNHDAPQKEYTGVIFLTSYSHRRGPLVPTPDLSFDLRTLPNPPKNVRASQTGVHTQLREWLFANPDVRTRFDSIYRQISERVQEATTAGAKELHVGVFCQMGKHRSVTFVEELGRQRFDNWCTVINHRDLHAKRSDLGHRRGNSKQAAFFDTES</sequence>
<dbReference type="EMBL" id="NHTK01001383">
    <property type="protein sequence ID" value="PPQ98384.1"/>
    <property type="molecule type" value="Genomic_DNA"/>
</dbReference>
<dbReference type="InterPro" id="IPR053931">
    <property type="entry name" value="RapZ_C"/>
</dbReference>
<dbReference type="InterPro" id="IPR005337">
    <property type="entry name" value="RapZ-like"/>
</dbReference>
<evidence type="ECO:0000313" key="4">
    <source>
        <dbReference type="Proteomes" id="UP000284842"/>
    </source>
</evidence>
<dbReference type="InParanoid" id="A0A409Y5S2"/>
<evidence type="ECO:0000313" key="3">
    <source>
        <dbReference type="EMBL" id="PPQ98384.1"/>
    </source>
</evidence>
<dbReference type="PANTHER" id="PTHR30448">
    <property type="entry name" value="RNASE ADAPTER PROTEIN RAPZ"/>
    <property type="match status" value="1"/>
</dbReference>
<dbReference type="OrthoDB" id="10267139at2759"/>
<gene>
    <name evidence="3" type="ORF">CVT24_004064</name>
</gene>
<evidence type="ECO:0000259" key="2">
    <source>
        <dbReference type="Pfam" id="PF22740"/>
    </source>
</evidence>
<dbReference type="STRING" id="181874.A0A409Y5S2"/>
<proteinExistence type="predicted"/>
<protein>
    <recommendedName>
        <fullName evidence="2">RapZ C-terminal domain-containing protein</fullName>
    </recommendedName>
</protein>
<name>A0A409Y5S2_9AGAR</name>